<dbReference type="EMBL" id="LS991952">
    <property type="protein sequence ID" value="SYV94807.1"/>
    <property type="molecule type" value="Genomic_DNA"/>
</dbReference>
<dbReference type="InterPro" id="IPR046342">
    <property type="entry name" value="CBS_dom_sf"/>
</dbReference>
<name>A0A3B0PFY9_MYCGL</name>
<evidence type="ECO:0000313" key="3">
    <source>
        <dbReference type="EMBL" id="SYV94807.1"/>
    </source>
</evidence>
<proteinExistence type="predicted"/>
<protein>
    <submittedName>
        <fullName evidence="3">CBS domain</fullName>
    </submittedName>
</protein>
<reference evidence="4" key="1">
    <citation type="submission" date="2018-06" db="EMBL/GenBank/DDBJ databases">
        <authorList>
            <consortium name="Pathogen Informatics"/>
        </authorList>
    </citation>
    <scope>NUCLEOTIDE SEQUENCE [LARGE SCALE GENOMIC DNA]</scope>
    <source>
        <strain evidence="4">NCTC10115</strain>
    </source>
</reference>
<dbReference type="PROSITE" id="PS51371">
    <property type="entry name" value="CBS"/>
    <property type="match status" value="1"/>
</dbReference>
<organism evidence="3 4">
    <name type="scientific">Mycoplasmoides gallisepticum</name>
    <name type="common">Mycoplasma gallisepticum</name>
    <dbReference type="NCBI Taxonomy" id="2096"/>
    <lineage>
        <taxon>Bacteria</taxon>
        <taxon>Bacillati</taxon>
        <taxon>Mycoplasmatota</taxon>
        <taxon>Mycoplasmoidales</taxon>
        <taxon>Mycoplasmoidaceae</taxon>
        <taxon>Mycoplasmoides</taxon>
    </lineage>
</organism>
<dbReference type="InterPro" id="IPR000644">
    <property type="entry name" value="CBS_dom"/>
</dbReference>
<evidence type="ECO:0000313" key="4">
    <source>
        <dbReference type="Proteomes" id="UP000260136"/>
    </source>
</evidence>
<dbReference type="Gene3D" id="3.90.1280.20">
    <property type="match status" value="1"/>
</dbReference>
<gene>
    <name evidence="3" type="ORF">NCTC10115_01075</name>
</gene>
<dbReference type="Pfam" id="PF00571">
    <property type="entry name" value="CBS"/>
    <property type="match status" value="1"/>
</dbReference>
<dbReference type="Proteomes" id="UP000260136">
    <property type="component" value="Chromosome"/>
</dbReference>
<keyword evidence="1" id="KW-0129">CBS domain</keyword>
<sequence>MYVHEHSSIGLIKKRFLSDNVSRIPIINDENKTIGVLHLKDYLSIVENKDEDNW</sequence>
<feature type="domain" description="CBS" evidence="2">
    <location>
        <begin position="1"/>
        <end position="53"/>
    </location>
</feature>
<evidence type="ECO:0000259" key="2">
    <source>
        <dbReference type="PROSITE" id="PS51371"/>
    </source>
</evidence>
<accession>A0A3B0PFY9</accession>
<evidence type="ECO:0000256" key="1">
    <source>
        <dbReference type="PROSITE-ProRule" id="PRU00703"/>
    </source>
</evidence>
<dbReference type="AlphaFoldDB" id="A0A3B0PFY9"/>
<dbReference type="SUPFAM" id="SSF54631">
    <property type="entry name" value="CBS-domain pair"/>
    <property type="match status" value="1"/>
</dbReference>
<feature type="non-terminal residue" evidence="3">
    <location>
        <position position="54"/>
    </location>
</feature>